<dbReference type="InParanoid" id="A0A6P8ZN39"/>
<gene>
    <name evidence="2" type="primary">LOC117645523</name>
</gene>
<evidence type="ECO:0000313" key="2">
    <source>
        <dbReference type="RefSeq" id="XP_034241684.1"/>
    </source>
</evidence>
<dbReference type="AlphaFoldDB" id="A0A6P8ZN39"/>
<dbReference type="SUPFAM" id="SSF53474">
    <property type="entry name" value="alpha/beta-Hydrolases"/>
    <property type="match status" value="1"/>
</dbReference>
<dbReference type="GeneID" id="117645523"/>
<dbReference type="PANTHER" id="PTHR20908:SF1">
    <property type="entry name" value="LD15586P"/>
    <property type="match status" value="1"/>
</dbReference>
<sequence>MTGVTVRAALSAVKYQRQHHVNLCGNIFSIAPKAAFTVSTRPCLGVSLFPPTRSFSSQEVTKNLRLMTPEDVKPKVDKKSLAVEIRNDRPLVVFLEWMAAHKNHVKKFTDLYLGSGYDVLVAPLTPSQLLFPRSGSQVLAAEVVQFLAINSQYSRILVHGFSIGGYVWGEVLLLLSRDSSRYSSVIQRVHGQVWDSVVGMESIIQGFPLAIFPSNFLLRTAFSKYLGLHLWMFRNVATKHYEASSAMFHDPPVKAPALVLASRNDPICSFKEMMEVVDGWREQNVKITMKIWDDSPHVGHMRKYRKEYIEELNSFLHGLNLPVVHDKDADKITSKL</sequence>
<dbReference type="FunCoup" id="A0A6P8ZN39">
    <property type="interactions" value="6"/>
</dbReference>
<organism evidence="2">
    <name type="scientific">Thrips palmi</name>
    <name type="common">Melon thrips</name>
    <dbReference type="NCBI Taxonomy" id="161013"/>
    <lineage>
        <taxon>Eukaryota</taxon>
        <taxon>Metazoa</taxon>
        <taxon>Ecdysozoa</taxon>
        <taxon>Arthropoda</taxon>
        <taxon>Hexapoda</taxon>
        <taxon>Insecta</taxon>
        <taxon>Pterygota</taxon>
        <taxon>Neoptera</taxon>
        <taxon>Paraneoptera</taxon>
        <taxon>Thysanoptera</taxon>
        <taxon>Terebrantia</taxon>
        <taxon>Thripoidea</taxon>
        <taxon>Thripidae</taxon>
        <taxon>Thrips</taxon>
    </lineage>
</organism>
<reference evidence="2" key="1">
    <citation type="submission" date="2025-08" db="UniProtKB">
        <authorList>
            <consortium name="RefSeq"/>
        </authorList>
    </citation>
    <scope>IDENTIFICATION</scope>
    <source>
        <tissue evidence="2">Total insect</tissue>
    </source>
</reference>
<proteinExistence type="predicted"/>
<dbReference type="GO" id="GO:0017171">
    <property type="term" value="F:serine hydrolase activity"/>
    <property type="evidence" value="ECO:0007669"/>
    <property type="project" value="TreeGrafter"/>
</dbReference>
<dbReference type="InterPro" id="IPR029058">
    <property type="entry name" value="AB_hydrolase_fold"/>
</dbReference>
<dbReference type="Pfam" id="PF05705">
    <property type="entry name" value="DUF829"/>
    <property type="match status" value="1"/>
</dbReference>
<accession>A0A6P8ZN39</accession>
<dbReference type="InterPro" id="IPR008547">
    <property type="entry name" value="DUF829_TMEM53"/>
</dbReference>
<keyword evidence="2" id="KW-0472">Membrane</keyword>
<dbReference type="Gene3D" id="3.40.50.1820">
    <property type="entry name" value="alpha/beta hydrolase"/>
    <property type="match status" value="1"/>
</dbReference>
<dbReference type="OrthoDB" id="77878at2759"/>
<keyword evidence="1" id="KW-1185">Reference proteome</keyword>
<name>A0A6P8ZN39_THRPL</name>
<keyword evidence="2" id="KW-0812">Transmembrane</keyword>
<dbReference type="KEGG" id="tpal:117645523"/>
<dbReference type="PANTHER" id="PTHR20908">
    <property type="entry name" value="LD15586P"/>
    <property type="match status" value="1"/>
</dbReference>
<evidence type="ECO:0000313" key="1">
    <source>
        <dbReference type="Proteomes" id="UP000515158"/>
    </source>
</evidence>
<dbReference type="Proteomes" id="UP000515158">
    <property type="component" value="Unplaced"/>
</dbReference>
<protein>
    <submittedName>
        <fullName evidence="2">Transmembrane protein 53-A isoform X1</fullName>
    </submittedName>
</protein>
<dbReference type="RefSeq" id="XP_034241684.1">
    <property type="nucleotide sequence ID" value="XM_034385793.1"/>
</dbReference>